<dbReference type="InterPro" id="IPR022409">
    <property type="entry name" value="PKD/Chitinase_dom"/>
</dbReference>
<dbReference type="InterPro" id="IPR000601">
    <property type="entry name" value="PKD_dom"/>
</dbReference>
<keyword evidence="5" id="KW-0472">Membrane</keyword>
<accession>A0A5M6CS03</accession>
<dbReference type="CDD" id="cd00146">
    <property type="entry name" value="PKD"/>
    <property type="match status" value="2"/>
</dbReference>
<dbReference type="PROSITE" id="PS50093">
    <property type="entry name" value="PKD"/>
    <property type="match status" value="3"/>
</dbReference>
<dbReference type="InterPro" id="IPR026341">
    <property type="entry name" value="T9SS_type_B"/>
</dbReference>
<feature type="chain" id="PRO_5024329822" evidence="6">
    <location>
        <begin position="25"/>
        <end position="840"/>
    </location>
</feature>
<dbReference type="PANTHER" id="PTHR46730">
    <property type="entry name" value="POLYCYSTIN-1"/>
    <property type="match status" value="1"/>
</dbReference>
<evidence type="ECO:0000256" key="2">
    <source>
        <dbReference type="ARBA" id="ARBA00022692"/>
    </source>
</evidence>
<evidence type="ECO:0000313" key="9">
    <source>
        <dbReference type="Proteomes" id="UP000323632"/>
    </source>
</evidence>
<name>A0A5M6CS03_9BACT</name>
<evidence type="ECO:0000256" key="5">
    <source>
        <dbReference type="ARBA" id="ARBA00023136"/>
    </source>
</evidence>
<dbReference type="SMART" id="SM00089">
    <property type="entry name" value="PKD"/>
    <property type="match status" value="3"/>
</dbReference>
<dbReference type="GO" id="GO:0005261">
    <property type="term" value="F:monoatomic cation channel activity"/>
    <property type="evidence" value="ECO:0007669"/>
    <property type="project" value="TreeGrafter"/>
</dbReference>
<keyword evidence="2" id="KW-0812">Transmembrane</keyword>
<dbReference type="GO" id="GO:0005886">
    <property type="term" value="C:plasma membrane"/>
    <property type="evidence" value="ECO:0007669"/>
    <property type="project" value="TreeGrafter"/>
</dbReference>
<gene>
    <name evidence="8" type="ORF">F0919_05770</name>
</gene>
<evidence type="ECO:0000256" key="3">
    <source>
        <dbReference type="ARBA" id="ARBA00022737"/>
    </source>
</evidence>
<dbReference type="Pfam" id="PF18911">
    <property type="entry name" value="PKD_4"/>
    <property type="match status" value="3"/>
</dbReference>
<dbReference type="InterPro" id="IPR013783">
    <property type="entry name" value="Ig-like_fold"/>
</dbReference>
<proteinExistence type="predicted"/>
<feature type="domain" description="PKD" evidence="7">
    <location>
        <begin position="458"/>
        <end position="512"/>
    </location>
</feature>
<evidence type="ECO:0000256" key="4">
    <source>
        <dbReference type="ARBA" id="ARBA00022989"/>
    </source>
</evidence>
<dbReference type="PANTHER" id="PTHR46730:SF4">
    <property type="entry name" value="POLYCYSTIC KIDNEY DISEASE PROTEIN 1-LIKE 1"/>
    <property type="match status" value="1"/>
</dbReference>
<keyword evidence="3" id="KW-0677">Repeat</keyword>
<feature type="signal peptide" evidence="6">
    <location>
        <begin position="1"/>
        <end position="24"/>
    </location>
</feature>
<evidence type="ECO:0000256" key="6">
    <source>
        <dbReference type="SAM" id="SignalP"/>
    </source>
</evidence>
<dbReference type="NCBIfam" id="TIGR04131">
    <property type="entry name" value="Bac_Flav_CTERM"/>
    <property type="match status" value="1"/>
</dbReference>
<organism evidence="8 9">
    <name type="scientific">Taibaiella lutea</name>
    <dbReference type="NCBI Taxonomy" id="2608001"/>
    <lineage>
        <taxon>Bacteria</taxon>
        <taxon>Pseudomonadati</taxon>
        <taxon>Bacteroidota</taxon>
        <taxon>Chitinophagia</taxon>
        <taxon>Chitinophagales</taxon>
        <taxon>Chitinophagaceae</taxon>
        <taxon>Taibaiella</taxon>
    </lineage>
</organism>
<comment type="subcellular location">
    <subcellularLocation>
        <location evidence="1">Membrane</location>
        <topology evidence="1">Multi-pass membrane protein</topology>
    </subcellularLocation>
</comment>
<dbReference type="EMBL" id="VWSH01000001">
    <property type="protein sequence ID" value="KAA5537180.1"/>
    <property type="molecule type" value="Genomic_DNA"/>
</dbReference>
<evidence type="ECO:0000256" key="1">
    <source>
        <dbReference type="ARBA" id="ARBA00004141"/>
    </source>
</evidence>
<keyword evidence="9" id="KW-1185">Reference proteome</keyword>
<dbReference type="Gene3D" id="2.60.40.10">
    <property type="entry name" value="Immunoglobulins"/>
    <property type="match status" value="3"/>
</dbReference>
<keyword evidence="4" id="KW-1133">Transmembrane helix</keyword>
<feature type="domain" description="PKD" evidence="7">
    <location>
        <begin position="535"/>
        <end position="588"/>
    </location>
</feature>
<dbReference type="GO" id="GO:0006816">
    <property type="term" value="P:calcium ion transport"/>
    <property type="evidence" value="ECO:0007669"/>
    <property type="project" value="TreeGrafter"/>
</dbReference>
<dbReference type="SUPFAM" id="SSF49299">
    <property type="entry name" value="PKD domain"/>
    <property type="match status" value="3"/>
</dbReference>
<dbReference type="Pfam" id="PF13585">
    <property type="entry name" value="CHU_C"/>
    <property type="match status" value="1"/>
</dbReference>
<dbReference type="Proteomes" id="UP000323632">
    <property type="component" value="Unassembled WGS sequence"/>
</dbReference>
<sequence>MGSTFNLRLSCLLFLLLISNISRGQMPSCGTNSLIYYITGSTIYNWNPALPFSATNPVPNSIAPPAGANSLSFCENINDPTAPSPTFYTVVNGNYTYYNGTTWVNTGHVSGSINIGGGGGYIYGMVGGTSPGGLGINHYDGTGNATFLVDVPNYNGGGPADLQAESPDGSFYVVKIASPAWLRKYSSTGTLIQEWTIIGGPGTGAGGGFAVVNNTLYSLCLGAGLWSGPIGATTINLTEITGVPATLTAALDFAACSGSLAPLDANDTLYFCNNTGTVTASGTASYSYNVLNGNATLTGSGPNYNVTLSTASTVLLHSTAVANGNTHNLTDTFLIIPPPVIDAGPDDTLMGCAAYTGQLIGTITNTAPWVTYNSMWTPAATITTGANTLTPTIQPTATGYYVLTVSTGSGNGNCSLRDSVKITTIDRTVTTDFSYNITNGCVADTVVFTNNSQHATHYTWNFGDGSLPDTTTNPTHIYTTQNVYNVNLVAGNGTCNANVTKSVDVQHPLAAMFNTDKDSLCEGGTIVFTDASTVTKQPAQYHWDFGDGGSSDMMSPTYTYNSAGSFQVRLILNDAIPCYDTAYHTITVDSIPSLSLQLDKRSICAGELVNYNAVYSQQGIKGLVWDFGDGTVFSNTNNVKHAFDREGTFWVNLSADYRICPDLNLSDSVVVHPYPKVDLGPDTTLCLHGNPILLANQVPNSGNVRYQWNNGDTTATSMIQHDGIYQLTVSNSFDCSTTDEIEIKKDCYTDIPNSFTPNGDGVNDYFFPRQLLSQGVVGFSMQVFNRWGQVIFETANANGRGWDGKFNEKEQPQGVYIYQIQVALKNGRSENYKGNVTLIR</sequence>
<feature type="domain" description="PKD" evidence="7">
    <location>
        <begin position="625"/>
        <end position="655"/>
    </location>
</feature>
<evidence type="ECO:0000259" key="7">
    <source>
        <dbReference type="PROSITE" id="PS50093"/>
    </source>
</evidence>
<dbReference type="InterPro" id="IPR035986">
    <property type="entry name" value="PKD_dom_sf"/>
</dbReference>
<evidence type="ECO:0000313" key="8">
    <source>
        <dbReference type="EMBL" id="KAA5537180.1"/>
    </source>
</evidence>
<reference evidence="8 9" key="1">
    <citation type="submission" date="2019-09" db="EMBL/GenBank/DDBJ databases">
        <title>Genome sequence and assembly of Taibaiella sp.</title>
        <authorList>
            <person name="Chhetri G."/>
        </authorList>
    </citation>
    <scope>NUCLEOTIDE SEQUENCE [LARGE SCALE GENOMIC DNA]</scope>
    <source>
        <strain evidence="8 9">KVB11</strain>
    </source>
</reference>
<protein>
    <submittedName>
        <fullName evidence="8">PKD domain-containing protein</fullName>
    </submittedName>
</protein>
<dbReference type="AlphaFoldDB" id="A0A5M6CS03"/>
<keyword evidence="6" id="KW-0732">Signal</keyword>
<comment type="caution">
    <text evidence="8">The sequence shown here is derived from an EMBL/GenBank/DDBJ whole genome shotgun (WGS) entry which is preliminary data.</text>
</comment>